<evidence type="ECO:0000313" key="3">
    <source>
        <dbReference type="Proteomes" id="UP000177803"/>
    </source>
</evidence>
<name>A0A1F6NKI8_9BACT</name>
<dbReference type="Proteomes" id="UP000177803">
    <property type="component" value="Unassembled WGS sequence"/>
</dbReference>
<keyword evidence="1" id="KW-0472">Membrane</keyword>
<dbReference type="AlphaFoldDB" id="A0A1F6NKI8"/>
<feature type="transmembrane region" description="Helical" evidence="1">
    <location>
        <begin position="48"/>
        <end position="68"/>
    </location>
</feature>
<protein>
    <submittedName>
        <fullName evidence="2">Uncharacterized protein</fullName>
    </submittedName>
</protein>
<feature type="transmembrane region" description="Helical" evidence="1">
    <location>
        <begin position="75"/>
        <end position="94"/>
    </location>
</feature>
<sequence length="275" mass="32717">MIFTKKMKKLFFALSKISFHPKLAAVLDLFIGLVFVVVLPILGTWWLFFIWLTARIIIWGGFVKMVFFPRPAKRFWHWLSLVVFLCGTTLLMLFVEWPVAKHIITSVFVIAPATSFWFLPIKDALFSFVFKPYRRWQFMLTVFGLVGIISGLFAVYAFQLFNILSCWPYVVIGAAMSTAIACWWWLEYGLTKDKRLYSWLLVWLIINIELLRVLFLWPLGYLLLGILFIWLWYIFWLIIRFHLSKDGIVWSKQRWFLITNGLAILVYLIFLARWQ</sequence>
<feature type="transmembrane region" description="Helical" evidence="1">
    <location>
        <begin position="167"/>
        <end position="186"/>
    </location>
</feature>
<feature type="transmembrane region" description="Helical" evidence="1">
    <location>
        <begin position="198"/>
        <end position="215"/>
    </location>
</feature>
<feature type="transmembrane region" description="Helical" evidence="1">
    <location>
        <begin position="140"/>
        <end position="161"/>
    </location>
</feature>
<feature type="transmembrane region" description="Helical" evidence="1">
    <location>
        <begin position="255"/>
        <end position="274"/>
    </location>
</feature>
<organism evidence="2 3">
    <name type="scientific">Candidatus Magasanikbacteria bacterium RIFOXYA2_FULL_44_8</name>
    <dbReference type="NCBI Taxonomy" id="1798696"/>
    <lineage>
        <taxon>Bacteria</taxon>
        <taxon>Candidatus Magasanikiibacteriota</taxon>
    </lineage>
</organism>
<gene>
    <name evidence="2" type="ORF">A2261_00770</name>
</gene>
<feature type="transmembrane region" description="Helical" evidence="1">
    <location>
        <begin position="100"/>
        <end position="119"/>
    </location>
</feature>
<keyword evidence="1" id="KW-0812">Transmembrane</keyword>
<keyword evidence="1" id="KW-1133">Transmembrane helix</keyword>
<evidence type="ECO:0000313" key="2">
    <source>
        <dbReference type="EMBL" id="OGH84421.1"/>
    </source>
</evidence>
<comment type="caution">
    <text evidence="2">The sequence shown here is derived from an EMBL/GenBank/DDBJ whole genome shotgun (WGS) entry which is preliminary data.</text>
</comment>
<evidence type="ECO:0000256" key="1">
    <source>
        <dbReference type="SAM" id="Phobius"/>
    </source>
</evidence>
<reference evidence="2 3" key="1">
    <citation type="journal article" date="2016" name="Nat. Commun.">
        <title>Thousands of microbial genomes shed light on interconnected biogeochemical processes in an aquifer system.</title>
        <authorList>
            <person name="Anantharaman K."/>
            <person name="Brown C.T."/>
            <person name="Hug L.A."/>
            <person name="Sharon I."/>
            <person name="Castelle C.J."/>
            <person name="Probst A.J."/>
            <person name="Thomas B.C."/>
            <person name="Singh A."/>
            <person name="Wilkins M.J."/>
            <person name="Karaoz U."/>
            <person name="Brodie E.L."/>
            <person name="Williams K.H."/>
            <person name="Hubbard S.S."/>
            <person name="Banfield J.F."/>
        </authorList>
    </citation>
    <scope>NUCLEOTIDE SEQUENCE [LARGE SCALE GENOMIC DNA]</scope>
</reference>
<proteinExistence type="predicted"/>
<accession>A0A1F6NKI8</accession>
<dbReference type="EMBL" id="MFQR01000022">
    <property type="protein sequence ID" value="OGH84421.1"/>
    <property type="molecule type" value="Genomic_DNA"/>
</dbReference>
<feature type="transmembrane region" description="Helical" evidence="1">
    <location>
        <begin position="221"/>
        <end position="243"/>
    </location>
</feature>
<feature type="transmembrane region" description="Helical" evidence="1">
    <location>
        <begin position="21"/>
        <end position="42"/>
    </location>
</feature>